<organism evidence="3 4">
    <name type="scientific">Pseudovibrio denitrificans</name>
    <dbReference type="NCBI Taxonomy" id="258256"/>
    <lineage>
        <taxon>Bacteria</taxon>
        <taxon>Pseudomonadati</taxon>
        <taxon>Pseudomonadota</taxon>
        <taxon>Alphaproteobacteria</taxon>
        <taxon>Hyphomicrobiales</taxon>
        <taxon>Stappiaceae</taxon>
        <taxon>Pseudovibrio</taxon>
    </lineage>
</organism>
<dbReference type="Proteomes" id="UP000183371">
    <property type="component" value="Unassembled WGS sequence"/>
</dbReference>
<dbReference type="RefSeq" id="WP_083417279.1">
    <property type="nucleotide sequence ID" value="NZ_FPBD01000007.1"/>
</dbReference>
<dbReference type="PANTHER" id="PTHR13847">
    <property type="entry name" value="SARCOSINE DEHYDROGENASE-RELATED"/>
    <property type="match status" value="1"/>
</dbReference>
<feature type="domain" description="FAD dependent oxidoreductase" evidence="2">
    <location>
        <begin position="4"/>
        <end position="348"/>
    </location>
</feature>
<dbReference type="GO" id="GO:0016491">
    <property type="term" value="F:oxidoreductase activity"/>
    <property type="evidence" value="ECO:0007669"/>
    <property type="project" value="UniProtKB-KW"/>
</dbReference>
<dbReference type="SUPFAM" id="SSF51905">
    <property type="entry name" value="FAD/NAD(P)-binding domain"/>
    <property type="match status" value="1"/>
</dbReference>
<dbReference type="EMBL" id="FPBD01000007">
    <property type="protein sequence ID" value="SFU06864.1"/>
    <property type="molecule type" value="Genomic_DNA"/>
</dbReference>
<reference evidence="4" key="1">
    <citation type="submission" date="2016-10" db="EMBL/GenBank/DDBJ databases">
        <authorList>
            <person name="Varghese N."/>
            <person name="Submissions S."/>
        </authorList>
    </citation>
    <scope>NUCLEOTIDE SEQUENCE [LARGE SCALE GENOMIC DNA]</scope>
    <source>
        <strain evidence="4">DSM 17465</strain>
    </source>
</reference>
<dbReference type="Pfam" id="PF01266">
    <property type="entry name" value="DAO"/>
    <property type="match status" value="1"/>
</dbReference>
<protein>
    <submittedName>
        <fullName evidence="3">Sarcosine oxidase subunit beta</fullName>
    </submittedName>
</protein>
<evidence type="ECO:0000256" key="1">
    <source>
        <dbReference type="ARBA" id="ARBA00023002"/>
    </source>
</evidence>
<dbReference type="InterPro" id="IPR006076">
    <property type="entry name" value="FAD-dep_OxRdtase"/>
</dbReference>
<accession>A0A1I7D5K3</accession>
<evidence type="ECO:0000259" key="2">
    <source>
        <dbReference type="Pfam" id="PF01266"/>
    </source>
</evidence>
<gene>
    <name evidence="3" type="ORF">SAMN05444141_107318</name>
</gene>
<proteinExistence type="predicted"/>
<evidence type="ECO:0000313" key="3">
    <source>
        <dbReference type="EMBL" id="SFU06864.1"/>
    </source>
</evidence>
<dbReference type="GO" id="GO:0005737">
    <property type="term" value="C:cytoplasm"/>
    <property type="evidence" value="ECO:0007669"/>
    <property type="project" value="TreeGrafter"/>
</dbReference>
<dbReference type="InterPro" id="IPR036188">
    <property type="entry name" value="FAD/NAD-bd_sf"/>
</dbReference>
<keyword evidence="4" id="KW-1185">Reference proteome</keyword>
<dbReference type="Gene3D" id="3.50.50.60">
    <property type="entry name" value="FAD/NAD(P)-binding domain"/>
    <property type="match status" value="1"/>
</dbReference>
<sequence>MNFDALIIGGGIHGSATAYHLTNAGIKALVLEKDYVGRHASGVNAGGVRLLGRDFAEVPLSKEAMTRWQTLDQELDADTGFRRRSLINIAIDDADMSKISSRINQLAESGYDHEVLIDQQELRERLPHVAPNCVGGVVSEQDGYAIPYKATSAYRLAAERAGAIFHEGEAVQSLRQIGDNWQITTDRATYNAGILINCSGAWADKTAVLMGDNVPLSHSAPMLMITARMPHFAGPVVGAISRQLSFKQFENGTVLIGGGAKGFADRDNNRTTLDYKKLALAAETTKTFFPIMKKAVINRMWAGLEAYMPDNLPVIGAGVNARNAYHAFGFSAHGFQLGPIVGDVLTQLVTTGKSSFDLTPFRIDRFERKVL</sequence>
<dbReference type="AlphaFoldDB" id="A0A1I7D5K3"/>
<name>A0A1I7D5K3_9HYPH</name>
<keyword evidence="1" id="KW-0560">Oxidoreductase</keyword>
<dbReference type="Gene3D" id="3.30.9.10">
    <property type="entry name" value="D-Amino Acid Oxidase, subunit A, domain 2"/>
    <property type="match status" value="1"/>
</dbReference>
<evidence type="ECO:0000313" key="4">
    <source>
        <dbReference type="Proteomes" id="UP000183371"/>
    </source>
</evidence>